<dbReference type="EMBL" id="WHYR01000057">
    <property type="protein sequence ID" value="MQL53631.1"/>
    <property type="molecule type" value="Genomic_DNA"/>
</dbReference>
<dbReference type="OrthoDB" id="1806595at2"/>
<keyword evidence="2" id="KW-1185">Reference proteome</keyword>
<accession>A0A6N7IUQ4</accession>
<proteinExistence type="predicted"/>
<protein>
    <submittedName>
        <fullName evidence="1">Uncharacterized protein</fullName>
    </submittedName>
</protein>
<evidence type="ECO:0000313" key="1">
    <source>
        <dbReference type="EMBL" id="MQL53631.1"/>
    </source>
</evidence>
<name>A0A6N7IUQ4_9FIRM</name>
<gene>
    <name evidence="1" type="ORF">GFC01_15440</name>
</gene>
<dbReference type="Proteomes" id="UP000441717">
    <property type="component" value="Unassembled WGS sequence"/>
</dbReference>
<sequence length="279" mass="32447">MQNALLPNGKIINAKEYDQLIHGEKLFCVSCKKPVIYVGSDQGNREPFFKTTGRGESIHKEDCKERRTLIIFDSLKTINKYTTDMSKMDSEDKYLIKLDFAPDNKEQIPHGSIDEIDESHPKKKFTYAYKYSKKRSTLPKRITSLSQIARLLKNKPEDLSRITFTQQGELFSFTDIVIDQDKATEIALGNKYTNIDFIIYGVVRSVIKTEKVMFVNLDTQDGLKPFDIFVFAGDFKWFTLTKEQLEGKPILARGKIKFNERYNKAEMRVRFNKQIYVFT</sequence>
<organism evidence="1 2">
    <name type="scientific">Desulfofundulus thermobenzoicus</name>
    <dbReference type="NCBI Taxonomy" id="29376"/>
    <lineage>
        <taxon>Bacteria</taxon>
        <taxon>Bacillati</taxon>
        <taxon>Bacillota</taxon>
        <taxon>Clostridia</taxon>
        <taxon>Eubacteriales</taxon>
        <taxon>Peptococcaceae</taxon>
        <taxon>Desulfofundulus</taxon>
    </lineage>
</organism>
<dbReference type="AlphaFoldDB" id="A0A6N7IUQ4"/>
<dbReference type="RefSeq" id="WP_152948093.1">
    <property type="nucleotide sequence ID" value="NZ_WHYR01000057.1"/>
</dbReference>
<reference evidence="1 2" key="1">
    <citation type="submission" date="2019-10" db="EMBL/GenBank/DDBJ databases">
        <title>Comparative genomics of sulfur disproportionating microorganisms.</title>
        <authorList>
            <person name="Ward L.M."/>
            <person name="Bertran E."/>
            <person name="Johnston D."/>
        </authorList>
    </citation>
    <scope>NUCLEOTIDE SEQUENCE [LARGE SCALE GENOMIC DNA]</scope>
    <source>
        <strain evidence="1 2">DSM 14055</strain>
    </source>
</reference>
<evidence type="ECO:0000313" key="2">
    <source>
        <dbReference type="Proteomes" id="UP000441717"/>
    </source>
</evidence>
<comment type="caution">
    <text evidence="1">The sequence shown here is derived from an EMBL/GenBank/DDBJ whole genome shotgun (WGS) entry which is preliminary data.</text>
</comment>